<organism evidence="1 2">
    <name type="scientific">Thyridium curvatum</name>
    <dbReference type="NCBI Taxonomy" id="1093900"/>
    <lineage>
        <taxon>Eukaryota</taxon>
        <taxon>Fungi</taxon>
        <taxon>Dikarya</taxon>
        <taxon>Ascomycota</taxon>
        <taxon>Pezizomycotina</taxon>
        <taxon>Sordariomycetes</taxon>
        <taxon>Sordariomycetidae</taxon>
        <taxon>Thyridiales</taxon>
        <taxon>Thyridiaceae</taxon>
        <taxon>Thyridium</taxon>
    </lineage>
</organism>
<sequence length="179" mass="20328">MVWYVKAVMHNLIGYNLTLADPAAYVTWGSVSQQAPLLRSGQDNIPMAHWQPATGTWTGTTGVAMYKVDGPVGNKLAFGVMMPFIGDNKCSVGVYPDIYFEDPMNPSHVSIDTSINRIFDEDYNRDVARKHMNIRPVWEWTSQTPKYKTWCTIEQGKEVTANFYIAPYDYKTPLDSKMM</sequence>
<dbReference type="InParanoid" id="A0A507BBG7"/>
<keyword evidence="2" id="KW-1185">Reference proteome</keyword>
<dbReference type="RefSeq" id="XP_030997695.1">
    <property type="nucleotide sequence ID" value="XM_031137451.1"/>
</dbReference>
<evidence type="ECO:0000313" key="2">
    <source>
        <dbReference type="Proteomes" id="UP000319257"/>
    </source>
</evidence>
<comment type="caution">
    <text evidence="1">The sequence shown here is derived from an EMBL/GenBank/DDBJ whole genome shotgun (WGS) entry which is preliminary data.</text>
</comment>
<gene>
    <name evidence="1" type="ORF">E0L32_000318</name>
</gene>
<reference evidence="1 2" key="1">
    <citation type="submission" date="2019-06" db="EMBL/GenBank/DDBJ databases">
        <title>Draft genome sequence of the filamentous fungus Phialemoniopsis curvata isolated from diesel fuel.</title>
        <authorList>
            <person name="Varaljay V.A."/>
            <person name="Lyon W.J."/>
            <person name="Crouch A.L."/>
            <person name="Drake C.E."/>
            <person name="Hollomon J.M."/>
            <person name="Nadeau L.J."/>
            <person name="Nunn H.S."/>
            <person name="Stevenson B.S."/>
            <person name="Bojanowski C.L."/>
            <person name="Crookes-Goodson W.J."/>
        </authorList>
    </citation>
    <scope>NUCLEOTIDE SEQUENCE [LARGE SCALE GENOMIC DNA]</scope>
    <source>
        <strain evidence="1 2">D216</strain>
    </source>
</reference>
<dbReference type="Proteomes" id="UP000319257">
    <property type="component" value="Unassembled WGS sequence"/>
</dbReference>
<dbReference type="GeneID" id="41967765"/>
<dbReference type="EMBL" id="SKBQ01000001">
    <property type="protein sequence ID" value="TPX15984.1"/>
    <property type="molecule type" value="Genomic_DNA"/>
</dbReference>
<evidence type="ECO:0000313" key="1">
    <source>
        <dbReference type="EMBL" id="TPX15984.1"/>
    </source>
</evidence>
<proteinExistence type="predicted"/>
<name>A0A507BBG7_9PEZI</name>
<protein>
    <submittedName>
        <fullName evidence="1">Uncharacterized protein</fullName>
    </submittedName>
</protein>
<accession>A0A507BBG7</accession>
<dbReference type="AlphaFoldDB" id="A0A507BBG7"/>
<dbReference type="Gene3D" id="2.60.270.50">
    <property type="match status" value="1"/>
</dbReference>